<evidence type="ECO:0000313" key="3">
    <source>
        <dbReference type="Proteomes" id="UP000542353"/>
    </source>
</evidence>
<dbReference type="RefSeq" id="WP_184260013.1">
    <property type="nucleotide sequence ID" value="NZ_JACHIH010000026.1"/>
</dbReference>
<protein>
    <submittedName>
        <fullName evidence="2">Uncharacterized protein</fullName>
    </submittedName>
</protein>
<evidence type="ECO:0000256" key="1">
    <source>
        <dbReference type="SAM" id="MobiDB-lite"/>
    </source>
</evidence>
<feature type="compositionally biased region" description="Basic residues" evidence="1">
    <location>
        <begin position="1"/>
        <end position="18"/>
    </location>
</feature>
<reference evidence="2 3" key="1">
    <citation type="submission" date="2020-08" db="EMBL/GenBank/DDBJ databases">
        <title>Genomic Encyclopedia of Type Strains, Phase IV (KMG-IV): sequencing the most valuable type-strain genomes for metagenomic binning, comparative biology and taxonomic classification.</title>
        <authorList>
            <person name="Goeker M."/>
        </authorList>
    </citation>
    <scope>NUCLEOTIDE SEQUENCE [LARGE SCALE GENOMIC DNA]</scope>
    <source>
        <strain evidence="2 3">DSM 12706</strain>
    </source>
</reference>
<proteinExistence type="predicted"/>
<dbReference type="EMBL" id="JACHIH010000026">
    <property type="protein sequence ID" value="MBB5048827.1"/>
    <property type="molecule type" value="Genomic_DNA"/>
</dbReference>
<comment type="caution">
    <text evidence="2">The sequence shown here is derived from an EMBL/GenBank/DDBJ whole genome shotgun (WGS) entry which is preliminary data.</text>
</comment>
<feature type="region of interest" description="Disordered" evidence="1">
    <location>
        <begin position="1"/>
        <end position="27"/>
    </location>
</feature>
<accession>A0A7W8E0E8</accession>
<gene>
    <name evidence="2" type="ORF">HNR60_003597</name>
</gene>
<organism evidence="2 3">
    <name type="scientific">Rhodopseudomonas rhenobacensis</name>
    <dbReference type="NCBI Taxonomy" id="87461"/>
    <lineage>
        <taxon>Bacteria</taxon>
        <taxon>Pseudomonadati</taxon>
        <taxon>Pseudomonadota</taxon>
        <taxon>Alphaproteobacteria</taxon>
        <taxon>Hyphomicrobiales</taxon>
        <taxon>Nitrobacteraceae</taxon>
        <taxon>Rhodopseudomonas</taxon>
    </lineage>
</organism>
<name>A0A7W8E0E8_9BRAD</name>
<sequence>MTTPRKSKKPKPAHKPPPKTREQRDAEKQALAMWALLGAGGAGYGGKLKPKIEKAEREALRQAGLIEVAKGERQAYLLTVTDKGWDWAERHLADPLPESGVAFVLQAWLKRLAAYLKARDLRLADVLGTPAVPDPAESAAPDGKPAPAEPTDLRQRIRDAYLAVAGGFNRRALLKDLRAKLPEIERSALDAALKQMQREQQASLMQLDNRIDVTDADREAAIQIGNEPRHIVWIEN</sequence>
<feature type="region of interest" description="Disordered" evidence="1">
    <location>
        <begin position="131"/>
        <end position="150"/>
    </location>
</feature>
<keyword evidence="3" id="KW-1185">Reference proteome</keyword>
<dbReference type="AlphaFoldDB" id="A0A7W8E0E8"/>
<dbReference type="Proteomes" id="UP000542353">
    <property type="component" value="Unassembled WGS sequence"/>
</dbReference>
<evidence type="ECO:0000313" key="2">
    <source>
        <dbReference type="EMBL" id="MBB5048827.1"/>
    </source>
</evidence>